<dbReference type="Proteomes" id="UP000319931">
    <property type="component" value="Unassembled WGS sequence"/>
</dbReference>
<evidence type="ECO:0000313" key="3">
    <source>
        <dbReference type="Proteomes" id="UP000319931"/>
    </source>
</evidence>
<accession>A0A502FG92</accession>
<evidence type="ECO:0000313" key="2">
    <source>
        <dbReference type="EMBL" id="TPG48316.1"/>
    </source>
</evidence>
<organism evidence="2 3">
    <name type="scientific">Sphingomonas glacialis</name>
    <dbReference type="NCBI Taxonomy" id="658225"/>
    <lineage>
        <taxon>Bacteria</taxon>
        <taxon>Pseudomonadati</taxon>
        <taxon>Pseudomonadota</taxon>
        <taxon>Alphaproteobacteria</taxon>
        <taxon>Sphingomonadales</taxon>
        <taxon>Sphingomonadaceae</taxon>
        <taxon>Sphingomonas</taxon>
    </lineage>
</organism>
<reference evidence="2 3" key="1">
    <citation type="journal article" date="2019" name="Environ. Microbiol.">
        <title>Species interactions and distinct microbial communities in high Arctic permafrost affected cryosols are associated with the CH4 and CO2 gas fluxes.</title>
        <authorList>
            <person name="Altshuler I."/>
            <person name="Hamel J."/>
            <person name="Turney S."/>
            <person name="Magnuson E."/>
            <person name="Levesque R."/>
            <person name="Greer C."/>
            <person name="Whyte L.G."/>
        </authorList>
    </citation>
    <scope>NUCLEOTIDE SEQUENCE [LARGE SCALE GENOMIC DNA]</scope>
    <source>
        <strain evidence="2 3">E6.1</strain>
    </source>
</reference>
<proteinExistence type="predicted"/>
<dbReference type="RefSeq" id="WP_140852260.1">
    <property type="nucleotide sequence ID" value="NZ_RCZC01000009.1"/>
</dbReference>
<evidence type="ECO:0000259" key="1">
    <source>
        <dbReference type="Pfam" id="PF17390"/>
    </source>
</evidence>
<dbReference type="Gene3D" id="2.60.420.10">
    <property type="entry name" value="Maltose phosphorylase, domain 3"/>
    <property type="match status" value="1"/>
</dbReference>
<dbReference type="EMBL" id="RCZC01000009">
    <property type="protein sequence ID" value="TPG48316.1"/>
    <property type="molecule type" value="Genomic_DNA"/>
</dbReference>
<feature type="domain" description="Alpha-L-rhamnosidase C-terminal" evidence="1">
    <location>
        <begin position="10"/>
        <end position="55"/>
    </location>
</feature>
<dbReference type="InterPro" id="IPR035398">
    <property type="entry name" value="Bac_rhamnosid_C"/>
</dbReference>
<comment type="caution">
    <text evidence="2">The sequence shown here is derived from an EMBL/GenBank/DDBJ whole genome shotgun (WGS) entry which is preliminary data.</text>
</comment>
<name>A0A502FG92_9SPHN</name>
<dbReference type="AlphaFoldDB" id="A0A502FG92"/>
<keyword evidence="3" id="KW-1185">Reference proteome</keyword>
<protein>
    <recommendedName>
        <fullName evidence="1">Alpha-L-rhamnosidase C-terminal domain-containing protein</fullName>
    </recommendedName>
</protein>
<sequence length="92" mass="9658">MKRAAPASGADYDSVRGRISKRWARQGDSVFTLDVTLPPNMRGGVHMPLASGTRVLKEGRPLTGRAGMHIVSSDASKAVIAIGSGQYGFSTA</sequence>
<gene>
    <name evidence="2" type="ORF">EAH76_21180</name>
</gene>
<dbReference type="Pfam" id="PF17390">
    <property type="entry name" value="Bac_rhamnosid_C"/>
    <property type="match status" value="1"/>
</dbReference>